<accession>A0A443ZJI4</accession>
<proteinExistence type="predicted"/>
<dbReference type="Proteomes" id="UP000288983">
    <property type="component" value="Unassembled WGS sequence"/>
</dbReference>
<gene>
    <name evidence="2" type="ORF">DM813_22060</name>
</gene>
<dbReference type="EMBL" id="QJRG01000048">
    <property type="protein sequence ID" value="RWU19006.1"/>
    <property type="molecule type" value="Genomic_DNA"/>
</dbReference>
<dbReference type="AlphaFoldDB" id="A0A443ZJI4"/>
<name>A0A443ZJI4_9PSED</name>
<evidence type="ECO:0000313" key="2">
    <source>
        <dbReference type="EMBL" id="RWU19006.1"/>
    </source>
</evidence>
<dbReference type="OrthoDB" id="8480752at2"/>
<comment type="caution">
    <text evidence="2">The sequence shown here is derived from an EMBL/GenBank/DDBJ whole genome shotgun (WGS) entry which is preliminary data.</text>
</comment>
<evidence type="ECO:0000313" key="3">
    <source>
        <dbReference type="Proteomes" id="UP000288983"/>
    </source>
</evidence>
<reference evidence="2 3" key="1">
    <citation type="submission" date="2018-06" db="EMBL/GenBank/DDBJ databases">
        <title>Bacteria isolated from soil of Wuhan.</title>
        <authorList>
            <person name="Wei X."/>
            <person name="Chunhua H."/>
        </authorList>
    </citation>
    <scope>NUCLEOTIDE SEQUENCE [LARGE SCALE GENOMIC DNA]</scope>
    <source>
        <strain evidence="3">xwS2</strain>
    </source>
</reference>
<evidence type="ECO:0000259" key="1">
    <source>
        <dbReference type="Pfam" id="PF19802"/>
    </source>
</evidence>
<protein>
    <recommendedName>
        <fullName evidence="1">DUF6285 domain-containing protein</fullName>
    </recommendedName>
</protein>
<sequence length="124" mass="13617">MSQRTVSDLLACTRELLLSQLLPALPSPLHYEARMIANALAIAGREVDQLPACRDAESRALNAVLALLGLPPLPLEQAQTVLSEHIRLGAFDADDDARRCLLDALRRSNREQLNINNPKVLADE</sequence>
<organism evidence="2 3">
    <name type="scientific">Pseudomonas alkylphenolica</name>
    <dbReference type="NCBI Taxonomy" id="237609"/>
    <lineage>
        <taxon>Bacteria</taxon>
        <taxon>Pseudomonadati</taxon>
        <taxon>Pseudomonadota</taxon>
        <taxon>Gammaproteobacteria</taxon>
        <taxon>Pseudomonadales</taxon>
        <taxon>Pseudomonadaceae</taxon>
        <taxon>Pseudomonas</taxon>
    </lineage>
</organism>
<dbReference type="RefSeq" id="WP_128325490.1">
    <property type="nucleotide sequence ID" value="NZ_QJRG01000048.1"/>
</dbReference>
<dbReference type="InterPro" id="IPR046252">
    <property type="entry name" value="DUF6285"/>
</dbReference>
<feature type="domain" description="DUF6285" evidence="1">
    <location>
        <begin position="23"/>
        <end position="119"/>
    </location>
</feature>
<dbReference type="Pfam" id="PF19802">
    <property type="entry name" value="DUF6285"/>
    <property type="match status" value="1"/>
</dbReference>